<proteinExistence type="predicted"/>
<sequence>MNKLLPILAIASLSLTGCVVSVGHGDSANDRESWEQVQRQNQQMIASLKLGMSIDQVQALMGTPSFNEAFESQGKTVQVLFYRTQHQHSDGKTTRDECTPLIFSEGTLTGWGDKPYSQL</sequence>
<dbReference type="EMBL" id="JAKOGG010000005">
    <property type="protein sequence ID" value="MCS4556875.1"/>
    <property type="molecule type" value="Genomic_DNA"/>
</dbReference>
<name>A0ABT2FMM3_9GAMM</name>
<accession>A0ABT2FMM3</accession>
<keyword evidence="1" id="KW-0732">Signal</keyword>
<comment type="caution">
    <text evidence="2">The sequence shown here is derived from an EMBL/GenBank/DDBJ whole genome shotgun (WGS) entry which is preliminary data.</text>
</comment>
<evidence type="ECO:0000313" key="3">
    <source>
        <dbReference type="Proteomes" id="UP001201549"/>
    </source>
</evidence>
<keyword evidence="3" id="KW-1185">Reference proteome</keyword>
<evidence type="ECO:0000313" key="2">
    <source>
        <dbReference type="EMBL" id="MCS4556875.1"/>
    </source>
</evidence>
<dbReference type="Proteomes" id="UP001201549">
    <property type="component" value="Unassembled WGS sequence"/>
</dbReference>
<dbReference type="PROSITE" id="PS51257">
    <property type="entry name" value="PROKAR_LIPOPROTEIN"/>
    <property type="match status" value="1"/>
</dbReference>
<dbReference type="InterPro" id="IPR021534">
    <property type="entry name" value="DUF3192"/>
</dbReference>
<dbReference type="Pfam" id="PF11399">
    <property type="entry name" value="DUF3192"/>
    <property type="match status" value="1"/>
</dbReference>
<gene>
    <name evidence="2" type="ORF">L9G74_10505</name>
</gene>
<dbReference type="Gene3D" id="3.30.1450.10">
    <property type="match status" value="1"/>
</dbReference>
<protein>
    <submittedName>
        <fullName evidence="2">DUF3192 domain-containing protein</fullName>
    </submittedName>
</protein>
<evidence type="ECO:0000256" key="1">
    <source>
        <dbReference type="ARBA" id="ARBA00022729"/>
    </source>
</evidence>
<reference evidence="3" key="2">
    <citation type="submission" date="2023-07" db="EMBL/GenBank/DDBJ databases">
        <title>Shewanella mangrovi sp. nov., an acetaldehyde- degrading bacterium isolated from mangrove sediment.</title>
        <authorList>
            <person name="Liu Y."/>
        </authorList>
    </citation>
    <scope>NUCLEOTIDE SEQUENCE [LARGE SCALE GENOMIC DNA]</scope>
    <source>
        <strain evidence="3">C32</strain>
    </source>
</reference>
<organism evidence="2 3">
    <name type="scientific">Shewanella electrica</name>
    <dbReference type="NCBI Taxonomy" id="515560"/>
    <lineage>
        <taxon>Bacteria</taxon>
        <taxon>Pseudomonadati</taxon>
        <taxon>Pseudomonadota</taxon>
        <taxon>Gammaproteobacteria</taxon>
        <taxon>Alteromonadales</taxon>
        <taxon>Shewanellaceae</taxon>
        <taxon>Shewanella</taxon>
    </lineage>
</organism>
<reference evidence="2 3" key="1">
    <citation type="submission" date="2022-02" db="EMBL/GenBank/DDBJ databases">
        <authorList>
            <person name="Zhuang L."/>
        </authorList>
    </citation>
    <scope>NUCLEOTIDE SEQUENCE [LARGE SCALE GENOMIC DNA]</scope>
    <source>
        <strain evidence="2 3">C32</strain>
    </source>
</reference>
<dbReference type="InterPro" id="IPR037873">
    <property type="entry name" value="BamE-like"/>
</dbReference>
<dbReference type="RefSeq" id="WP_238896262.1">
    <property type="nucleotide sequence ID" value="NZ_JAKOGG010000005.1"/>
</dbReference>